<evidence type="ECO:0000313" key="1">
    <source>
        <dbReference type="EMBL" id="JAH10673.1"/>
    </source>
</evidence>
<name>A0A0E9Q3H2_ANGAN</name>
<sequence>MLSLRIYYLQHLQGPAQTPHVGKPGSFEGAYFSAVRLDFRDVLERGFIITAISCRCLEDGG</sequence>
<protein>
    <submittedName>
        <fullName evidence="1">Uncharacterized protein</fullName>
    </submittedName>
</protein>
<reference evidence="1" key="1">
    <citation type="submission" date="2014-11" db="EMBL/GenBank/DDBJ databases">
        <authorList>
            <person name="Amaro Gonzalez C."/>
        </authorList>
    </citation>
    <scope>NUCLEOTIDE SEQUENCE</scope>
</reference>
<dbReference type="AlphaFoldDB" id="A0A0E9Q3H2"/>
<reference evidence="1" key="2">
    <citation type="journal article" date="2015" name="Fish Shellfish Immunol.">
        <title>Early steps in the European eel (Anguilla anguilla)-Vibrio vulnificus interaction in the gills: Role of the RtxA13 toxin.</title>
        <authorList>
            <person name="Callol A."/>
            <person name="Pajuelo D."/>
            <person name="Ebbesson L."/>
            <person name="Teles M."/>
            <person name="MacKenzie S."/>
            <person name="Amaro C."/>
        </authorList>
    </citation>
    <scope>NUCLEOTIDE SEQUENCE</scope>
</reference>
<organism evidence="1">
    <name type="scientific">Anguilla anguilla</name>
    <name type="common">European freshwater eel</name>
    <name type="synonym">Muraena anguilla</name>
    <dbReference type="NCBI Taxonomy" id="7936"/>
    <lineage>
        <taxon>Eukaryota</taxon>
        <taxon>Metazoa</taxon>
        <taxon>Chordata</taxon>
        <taxon>Craniata</taxon>
        <taxon>Vertebrata</taxon>
        <taxon>Euteleostomi</taxon>
        <taxon>Actinopterygii</taxon>
        <taxon>Neopterygii</taxon>
        <taxon>Teleostei</taxon>
        <taxon>Anguilliformes</taxon>
        <taxon>Anguillidae</taxon>
        <taxon>Anguilla</taxon>
    </lineage>
</organism>
<dbReference type="EMBL" id="GBXM01097904">
    <property type="protein sequence ID" value="JAH10673.1"/>
    <property type="molecule type" value="Transcribed_RNA"/>
</dbReference>
<proteinExistence type="predicted"/>
<accession>A0A0E9Q3H2</accession>